<dbReference type="RefSeq" id="WP_404612976.1">
    <property type="nucleotide sequence ID" value="NZ_JADIKK010000008.1"/>
</dbReference>
<protein>
    <submittedName>
        <fullName evidence="1">Uncharacterized protein</fullName>
    </submittedName>
</protein>
<dbReference type="Proteomes" id="UP001620339">
    <property type="component" value="Unassembled WGS sequence"/>
</dbReference>
<proteinExistence type="predicted"/>
<accession>A0ABW8J3T4</accession>
<organism evidence="1 2">
    <name type="scientific">Rhodanobacter hydrolyticus</name>
    <dbReference type="NCBI Taxonomy" id="2250595"/>
    <lineage>
        <taxon>Bacteria</taxon>
        <taxon>Pseudomonadati</taxon>
        <taxon>Pseudomonadota</taxon>
        <taxon>Gammaproteobacteria</taxon>
        <taxon>Lysobacterales</taxon>
        <taxon>Rhodanobacteraceae</taxon>
        <taxon>Rhodanobacter</taxon>
    </lineage>
</organism>
<comment type="caution">
    <text evidence="1">The sequence shown here is derived from an EMBL/GenBank/DDBJ whole genome shotgun (WGS) entry which is preliminary data.</text>
</comment>
<reference evidence="1 2" key="1">
    <citation type="submission" date="2020-10" db="EMBL/GenBank/DDBJ databases">
        <title>Phylogeny of dyella-like bacteria.</title>
        <authorList>
            <person name="Fu J."/>
        </authorList>
    </citation>
    <scope>NUCLEOTIDE SEQUENCE [LARGE SCALE GENOMIC DNA]</scope>
    <source>
        <strain evidence="1 2">KACC 19113</strain>
    </source>
</reference>
<keyword evidence="2" id="KW-1185">Reference proteome</keyword>
<evidence type="ECO:0000313" key="1">
    <source>
        <dbReference type="EMBL" id="MFK2876941.1"/>
    </source>
</evidence>
<sequence>MFQLTNQQTKINSFTPRMEKHGDENVLAGTMKCETTMHSGVLDIFDKGFRKLLYRKPAPGEQAQLPLGDHSDGLTALKLPCLKPIQWDEDFPGYTLAIQSGLALDEVLKLKDVELHGFSFEPLEGGSCTVKFALNFNQDGRTSGKLCQLIQETVEITLTPPPKNAELDQAA</sequence>
<name>A0ABW8J3T4_9GAMM</name>
<dbReference type="EMBL" id="JADIKK010000008">
    <property type="protein sequence ID" value="MFK2876941.1"/>
    <property type="molecule type" value="Genomic_DNA"/>
</dbReference>
<evidence type="ECO:0000313" key="2">
    <source>
        <dbReference type="Proteomes" id="UP001620339"/>
    </source>
</evidence>
<gene>
    <name evidence="1" type="ORF">ISP25_07675</name>
</gene>